<dbReference type="AlphaFoldDB" id="A0A0D2DGM4"/>
<dbReference type="EMBL" id="KN846974">
    <property type="protein sequence ID" value="KIW76841.1"/>
    <property type="molecule type" value="Genomic_DNA"/>
</dbReference>
<dbReference type="GeneID" id="25308775"/>
<dbReference type="Proteomes" id="UP000053029">
    <property type="component" value="Unassembled WGS sequence"/>
</dbReference>
<evidence type="ECO:0000313" key="3">
    <source>
        <dbReference type="Proteomes" id="UP000053029"/>
    </source>
</evidence>
<keyword evidence="3" id="KW-1185">Reference proteome</keyword>
<organism evidence="2 3">
    <name type="scientific">Fonsecaea pedrosoi CBS 271.37</name>
    <dbReference type="NCBI Taxonomy" id="1442368"/>
    <lineage>
        <taxon>Eukaryota</taxon>
        <taxon>Fungi</taxon>
        <taxon>Dikarya</taxon>
        <taxon>Ascomycota</taxon>
        <taxon>Pezizomycotina</taxon>
        <taxon>Eurotiomycetes</taxon>
        <taxon>Chaetothyriomycetidae</taxon>
        <taxon>Chaetothyriales</taxon>
        <taxon>Herpotrichiellaceae</taxon>
        <taxon>Fonsecaea</taxon>
    </lineage>
</organism>
<evidence type="ECO:0000313" key="2">
    <source>
        <dbReference type="EMBL" id="KIW76841.1"/>
    </source>
</evidence>
<name>A0A0D2DGM4_9EURO</name>
<feature type="region of interest" description="Disordered" evidence="1">
    <location>
        <begin position="1"/>
        <end position="29"/>
    </location>
</feature>
<evidence type="ECO:0000256" key="1">
    <source>
        <dbReference type="SAM" id="MobiDB-lite"/>
    </source>
</evidence>
<gene>
    <name evidence="2" type="ORF">Z517_09285</name>
</gene>
<dbReference type="VEuPathDB" id="FungiDB:Z517_09285"/>
<sequence>MNVVDKYPASYPISKPDNQHGGRTSTSIVSPDTLPDNYVAYQWKMYLKEIDPQRLLEGGQHQITNTSTSRLHCRRALHSRSRDRVSNSSSRVAVVSRANQSGNVVTNERHLVVTRNSIIGQMNDASGKSKSQQVIVLETMVTKLHDVLESHSVEDEELDEVVAMIK</sequence>
<reference evidence="2 3" key="1">
    <citation type="submission" date="2015-01" db="EMBL/GenBank/DDBJ databases">
        <title>The Genome Sequence of Fonsecaea pedrosoi CBS 271.37.</title>
        <authorList>
            <consortium name="The Broad Institute Genomics Platform"/>
            <person name="Cuomo C."/>
            <person name="de Hoog S."/>
            <person name="Gorbushina A."/>
            <person name="Stielow B."/>
            <person name="Teixiera M."/>
            <person name="Abouelleil A."/>
            <person name="Chapman S.B."/>
            <person name="Priest M."/>
            <person name="Young S.K."/>
            <person name="Wortman J."/>
            <person name="Nusbaum C."/>
            <person name="Birren B."/>
        </authorList>
    </citation>
    <scope>NUCLEOTIDE SEQUENCE [LARGE SCALE GENOMIC DNA]</scope>
    <source>
        <strain evidence="2 3">CBS 271.37</strain>
    </source>
</reference>
<proteinExistence type="predicted"/>
<accession>A0A0D2DGM4</accession>
<protein>
    <submittedName>
        <fullName evidence="2">Uncharacterized protein</fullName>
    </submittedName>
</protein>
<dbReference type="RefSeq" id="XP_013280649.1">
    <property type="nucleotide sequence ID" value="XM_013425195.1"/>
</dbReference>
<dbReference type="HOGENOM" id="CLU_1602758_0_0_1"/>